<evidence type="ECO:0000313" key="1">
    <source>
        <dbReference type="EMBL" id="CAH1242282.1"/>
    </source>
</evidence>
<dbReference type="EMBL" id="OV696697">
    <property type="protein sequence ID" value="CAH1242282.1"/>
    <property type="molecule type" value="Genomic_DNA"/>
</dbReference>
<evidence type="ECO:0000313" key="2">
    <source>
        <dbReference type="Proteomes" id="UP000838412"/>
    </source>
</evidence>
<dbReference type="OrthoDB" id="5990256at2759"/>
<accession>A0A8J9YV74</accession>
<dbReference type="AlphaFoldDB" id="A0A8J9YV74"/>
<dbReference type="Proteomes" id="UP000838412">
    <property type="component" value="Chromosome 12"/>
</dbReference>
<protein>
    <submittedName>
        <fullName evidence="1">Hypp6533 protein</fullName>
    </submittedName>
</protein>
<keyword evidence="2" id="KW-1185">Reference proteome</keyword>
<sequence>MCPEDLRVFMEKTESVTHGNRFLGEGMDAKLEEKNKASKVWHRGAPLAADWVRVFRNLDVLQKRAFATIKRLKARLRSTLTTANFNHLLRISIEGPAIDSFNFDKTVARWGSMRNRQLLV</sequence>
<reference evidence="1" key="1">
    <citation type="submission" date="2022-01" db="EMBL/GenBank/DDBJ databases">
        <authorList>
            <person name="Braso-Vives M."/>
        </authorList>
    </citation>
    <scope>NUCLEOTIDE SEQUENCE</scope>
</reference>
<proteinExistence type="predicted"/>
<organism evidence="1 2">
    <name type="scientific">Branchiostoma lanceolatum</name>
    <name type="common">Common lancelet</name>
    <name type="synonym">Amphioxus lanceolatum</name>
    <dbReference type="NCBI Taxonomy" id="7740"/>
    <lineage>
        <taxon>Eukaryota</taxon>
        <taxon>Metazoa</taxon>
        <taxon>Chordata</taxon>
        <taxon>Cephalochordata</taxon>
        <taxon>Leptocardii</taxon>
        <taxon>Amphioxiformes</taxon>
        <taxon>Branchiostomatidae</taxon>
        <taxon>Branchiostoma</taxon>
    </lineage>
</organism>
<name>A0A8J9YV74_BRALA</name>
<gene>
    <name evidence="1" type="primary">Hypp6533</name>
    <name evidence="1" type="ORF">BLAG_LOCUS5587</name>
</gene>